<dbReference type="PRINTS" id="PR00894">
    <property type="entry name" value="YEASTMRS6P"/>
</dbReference>
<accession>A0A1E4S0X1</accession>
<dbReference type="SUPFAM" id="SSF51905">
    <property type="entry name" value="FAD/NAD(P)-binding domain"/>
    <property type="match status" value="1"/>
</dbReference>
<evidence type="ECO:0000256" key="4">
    <source>
        <dbReference type="PIRNR" id="PIRNR037514"/>
    </source>
</evidence>
<dbReference type="Proteomes" id="UP000094389">
    <property type="component" value="Unassembled WGS sequence"/>
</dbReference>
<comment type="function">
    <text evidence="2 4">Substrate-binding subunit (component A) of the Rab geranylgeranyltransferase (GGTase) complex. Binds unprenylated Rab proteins and presents the substrate peptide to the catalytic component B. The component A is thought to be regenerated by transferring its prenylated Rab back to the donor membrane.</text>
</comment>
<dbReference type="SUPFAM" id="SSF54373">
    <property type="entry name" value="FAD-linked reductases, C-terminal domain"/>
    <property type="match status" value="1"/>
</dbReference>
<dbReference type="STRING" id="983966.A0A0H5BY44"/>
<evidence type="ECO:0000256" key="2">
    <source>
        <dbReference type="ARBA" id="ARBA00060123"/>
    </source>
</evidence>
<dbReference type="GO" id="GO:0016192">
    <property type="term" value="P:vesicle-mediated transport"/>
    <property type="evidence" value="ECO:0007669"/>
    <property type="project" value="TreeGrafter"/>
</dbReference>
<reference evidence="7 9" key="3">
    <citation type="journal article" date="2016" name="Proc. Natl. Acad. Sci. U.S.A.">
        <title>Comparative genomics of biotechnologically important yeasts.</title>
        <authorList>
            <person name="Riley R."/>
            <person name="Haridas S."/>
            <person name="Wolfe K.H."/>
            <person name="Lopes M.R."/>
            <person name="Hittinger C.T."/>
            <person name="Goeker M."/>
            <person name="Salamov A.A."/>
            <person name="Wisecaver J.H."/>
            <person name="Long T.M."/>
            <person name="Calvey C.H."/>
            <person name="Aerts A.L."/>
            <person name="Barry K.W."/>
            <person name="Choi C."/>
            <person name="Clum A."/>
            <person name="Coughlan A.Y."/>
            <person name="Deshpande S."/>
            <person name="Douglass A.P."/>
            <person name="Hanson S.J."/>
            <person name="Klenk H.-P."/>
            <person name="LaButti K.M."/>
            <person name="Lapidus A."/>
            <person name="Lindquist E.A."/>
            <person name="Lipzen A.M."/>
            <person name="Meier-Kolthoff J.P."/>
            <person name="Ohm R.A."/>
            <person name="Otillar R.P."/>
            <person name="Pangilinan J.L."/>
            <person name="Peng Y."/>
            <person name="Rokas A."/>
            <person name="Rosa C.A."/>
            <person name="Scheuner C."/>
            <person name="Sibirny A.A."/>
            <person name="Slot J.C."/>
            <person name="Stielow J.B."/>
            <person name="Sun H."/>
            <person name="Kurtzman C.P."/>
            <person name="Blackwell M."/>
            <person name="Grigoriev I.V."/>
            <person name="Jeffries T.W."/>
        </authorList>
    </citation>
    <scope>NUCLEOTIDE SEQUENCE [LARGE SCALE GENOMIC DNA]</scope>
    <source>
        <strain evidence="9">ATCC 18201 / CBS 1600 / BCRC 20928 / JCM 3617 / NBRC 0987 / NRRL Y-1542</strain>
        <strain evidence="7">NRRL Y-1542</strain>
    </source>
</reference>
<dbReference type="InterPro" id="IPR036188">
    <property type="entry name" value="FAD/NAD-bd_sf"/>
</dbReference>
<evidence type="ECO:0000313" key="7">
    <source>
        <dbReference type="EMBL" id="ODV73142.1"/>
    </source>
</evidence>
<name>A0A0H5BY44_CYBJN</name>
<dbReference type="GO" id="GO:0005634">
    <property type="term" value="C:nucleus"/>
    <property type="evidence" value="ECO:0007669"/>
    <property type="project" value="TreeGrafter"/>
</dbReference>
<dbReference type="Gene3D" id="3.30.519.10">
    <property type="entry name" value="Guanine Nucleotide Dissociation Inhibitor, domain 2"/>
    <property type="match status" value="1"/>
</dbReference>
<dbReference type="PIRSF" id="PIRSF037514">
    <property type="entry name" value="Rab_ger_ger_transf_A_fun"/>
    <property type="match status" value="1"/>
</dbReference>
<dbReference type="GO" id="GO:0005829">
    <property type="term" value="C:cytosol"/>
    <property type="evidence" value="ECO:0007669"/>
    <property type="project" value="TreeGrafter"/>
</dbReference>
<comment type="similarity">
    <text evidence="1 4">Belongs to the Rab GDI family.</text>
</comment>
<sequence>MSIRRPSMAERRSSMTQEGSLRPPVVPHLAGLEKPLPETVPEACDVVIAGTGLTESILAAALAWQGSSVLHIDANDYYGDTTATLTIDQLKTWVERVNKGEIKGYQDAVLYIPRGNEFKSKDFGIDLTPKVLFCKSDLLSLLVTARVYKYLEFLPLSSFHFFENDNFEKMTSTKQDIFTNQTLSLATKRSLMKFIKFSLDWESHPDVWSPYKDASIETFLQEQFKLEKAQIFELIFSIGLCNNNETHTPEALARIKRYLISYDVYGNFPVMYSKYGGAGEISQGFCRSAAVAGATYKLNTKLVSFDPKTKIAQLSDNSCVKINEQIIISPSQAPTDSKFLSKQNYEIQRLTVIVKKDCTQWFHDNESAAVVVFPSGSLESNNKQAVQAIIMGEGSGITAKGTCVWYMSTIETGKRGRDDLEAALKAMEGSILRESSDLDTQDYFDNANGMLNSVKLGQSFKDFVPKEKIQYILKFYYIQFTSIPHAGVVNPNLYRKNSVHVEDDVDAPDRGVIYSSLPSSEISYDGIVTASKILYEKVVGSDDDFFDVDFEDDDDEGSIANNLESAIAEDDDDDEHIVEPGAAPVEFAEDMEL</sequence>
<evidence type="ECO:0000313" key="9">
    <source>
        <dbReference type="Proteomes" id="UP000094389"/>
    </source>
</evidence>
<gene>
    <name evidence="6" type="ORF">BN1211_0030</name>
    <name evidence="7" type="ORF">CYBJADRAFT_168197</name>
</gene>
<dbReference type="PANTHER" id="PTHR11787:SF4">
    <property type="entry name" value="CHM, RAB ESCORT PROTEIN 1"/>
    <property type="match status" value="1"/>
</dbReference>
<dbReference type="GO" id="GO:0005092">
    <property type="term" value="F:GDP-dissociation inhibitor activity"/>
    <property type="evidence" value="ECO:0007669"/>
    <property type="project" value="UniProtKB-UniRule"/>
</dbReference>
<reference evidence="6" key="1">
    <citation type="submission" date="2014-12" db="EMBL/GenBank/DDBJ databases">
        <authorList>
            <person name="Jaenicke S."/>
        </authorList>
    </citation>
    <scope>NUCLEOTIDE SEQUENCE [LARGE SCALE GENOMIC DNA]</scope>
    <source>
        <strain evidence="6">CBS1600</strain>
    </source>
</reference>
<protein>
    <recommendedName>
        <fullName evidence="3 4">Rab proteins geranylgeranyltransferase component A</fullName>
    </recommendedName>
</protein>
<evidence type="ECO:0000313" key="6">
    <source>
        <dbReference type="EMBL" id="CEP20236.1"/>
    </source>
</evidence>
<dbReference type="InterPro" id="IPR017230">
    <property type="entry name" value="Mrs6"/>
</dbReference>
<evidence type="ECO:0000256" key="5">
    <source>
        <dbReference type="SAM" id="MobiDB-lite"/>
    </source>
</evidence>
<keyword evidence="9" id="KW-1185">Reference proteome</keyword>
<dbReference type="Gene3D" id="3.50.50.60">
    <property type="entry name" value="FAD/NAD(P)-binding domain"/>
    <property type="match status" value="1"/>
</dbReference>
<feature type="region of interest" description="Disordered" evidence="5">
    <location>
        <begin position="1"/>
        <end position="24"/>
    </location>
</feature>
<dbReference type="GO" id="GO:0007264">
    <property type="term" value="P:small GTPase-mediated signal transduction"/>
    <property type="evidence" value="ECO:0007669"/>
    <property type="project" value="UniProtKB-UniRule"/>
</dbReference>
<dbReference type="PRINTS" id="PR00891">
    <property type="entry name" value="RABGDIREP"/>
</dbReference>
<dbReference type="InterPro" id="IPR018203">
    <property type="entry name" value="GDP_dissociation_inhibitor"/>
</dbReference>
<organism evidence="6 8">
    <name type="scientific">Cyberlindnera jadinii (strain ATCC 18201 / CBS 1600 / BCRC 20928 / JCM 3617 / NBRC 0987 / NRRL Y-1542)</name>
    <name type="common">Torula yeast</name>
    <name type="synonym">Candida utilis</name>
    <dbReference type="NCBI Taxonomy" id="983966"/>
    <lineage>
        <taxon>Eukaryota</taxon>
        <taxon>Fungi</taxon>
        <taxon>Dikarya</taxon>
        <taxon>Ascomycota</taxon>
        <taxon>Saccharomycotina</taxon>
        <taxon>Saccharomycetes</taxon>
        <taxon>Phaffomycetales</taxon>
        <taxon>Phaffomycetaceae</taxon>
        <taxon>Cyberlindnera</taxon>
    </lineage>
</organism>
<proteinExistence type="inferred from homology"/>
<evidence type="ECO:0000256" key="1">
    <source>
        <dbReference type="ARBA" id="ARBA00005593"/>
    </source>
</evidence>
<dbReference type="OrthoDB" id="1923006at2759"/>
<dbReference type="AlphaFoldDB" id="A0A0H5BY44"/>
<dbReference type="OMA" id="HQYLEFQ"/>
<dbReference type="Proteomes" id="UP000038830">
    <property type="component" value="Unassembled WGS sequence"/>
</dbReference>
<dbReference type="EMBL" id="CDQK01000001">
    <property type="protein sequence ID" value="CEP20236.1"/>
    <property type="molecule type" value="Genomic_DNA"/>
</dbReference>
<dbReference type="Gene3D" id="1.10.405.10">
    <property type="entry name" value="Guanine Nucleotide Dissociation Inhibitor, domain 1"/>
    <property type="match status" value="1"/>
</dbReference>
<accession>A0A0H5BY44</accession>
<dbReference type="Pfam" id="PF00996">
    <property type="entry name" value="GDI"/>
    <property type="match status" value="1"/>
</dbReference>
<reference evidence="8" key="2">
    <citation type="journal article" date="2015" name="J. Biotechnol.">
        <title>The structure of the Cyberlindnera jadinii genome and its relation to Candida utilis analyzed by the occurrence of single nucleotide polymorphisms.</title>
        <authorList>
            <person name="Rupp O."/>
            <person name="Brinkrolf K."/>
            <person name="Buerth C."/>
            <person name="Kunigo M."/>
            <person name="Schneider J."/>
            <person name="Jaenicke S."/>
            <person name="Goesmann A."/>
            <person name="Puehler A."/>
            <person name="Jaeger K.-E."/>
            <person name="Ernst J.F."/>
        </authorList>
    </citation>
    <scope>NUCLEOTIDE SEQUENCE [LARGE SCALE GENOMIC DNA]</scope>
    <source>
        <strain evidence="8">ATCC 18201 / CBS 1600 / BCRC 20928 / JCM 3617 / NBRC 0987 / NRRL Y-1542</strain>
    </source>
</reference>
<evidence type="ECO:0000256" key="3">
    <source>
        <dbReference type="ARBA" id="ARBA00072236"/>
    </source>
</evidence>
<dbReference type="FunFam" id="1.10.405.10:FF:000003">
    <property type="entry name" value="Rab proteins geranylgeranyltransferase component A"/>
    <property type="match status" value="1"/>
</dbReference>
<dbReference type="GO" id="GO:0005968">
    <property type="term" value="C:Rab-protein geranylgeranyltransferase complex"/>
    <property type="evidence" value="ECO:0007669"/>
    <property type="project" value="TreeGrafter"/>
</dbReference>
<dbReference type="EMBL" id="KV453932">
    <property type="protein sequence ID" value="ODV73142.1"/>
    <property type="molecule type" value="Genomic_DNA"/>
</dbReference>
<evidence type="ECO:0000313" key="8">
    <source>
        <dbReference type="Proteomes" id="UP000038830"/>
    </source>
</evidence>
<dbReference type="PANTHER" id="PTHR11787">
    <property type="entry name" value="RAB GDP-DISSOCIATION INHIBITOR"/>
    <property type="match status" value="1"/>
</dbReference>